<evidence type="ECO:0000313" key="5">
    <source>
        <dbReference type="Proteomes" id="UP000265566"/>
    </source>
</evidence>
<protein>
    <submittedName>
        <fullName evidence="1 3">Uncharacterized protein</fullName>
    </submittedName>
</protein>
<dbReference type="Proteomes" id="UP000265566">
    <property type="component" value="Chromosome 3"/>
</dbReference>
<reference evidence="3" key="3">
    <citation type="submission" date="2015-04" db="UniProtKB">
        <authorList>
            <consortium name="EnsemblPlants"/>
        </authorList>
    </citation>
    <scope>IDENTIFICATION</scope>
    <source>
        <strain evidence="3">cv. Jemalong A17</strain>
    </source>
</reference>
<dbReference type="HOGENOM" id="CLU_2761594_0_0_1"/>
<reference evidence="2" key="5">
    <citation type="journal article" date="2018" name="Nat. Plants">
        <title>Whole-genome landscape of Medicago truncatula symbiotic genes.</title>
        <authorList>
            <person name="Pecrix Y."/>
            <person name="Gamas P."/>
            <person name="Carrere S."/>
        </authorList>
    </citation>
    <scope>NUCLEOTIDE SEQUENCE</scope>
    <source>
        <tissue evidence="2">Leaves</tissue>
    </source>
</reference>
<sequence length="70" mass="8068">MSFYFNKRSHDTVIEQLESLHLPKSKMSFYYDKKVMTCGIALLKQAFSSTETCKISFYFDKGVLKSGIIS</sequence>
<reference evidence="1 4" key="1">
    <citation type="journal article" date="2011" name="Nature">
        <title>The Medicago genome provides insight into the evolution of rhizobial symbioses.</title>
        <authorList>
            <person name="Young N.D."/>
            <person name="Debelle F."/>
            <person name="Oldroyd G.E."/>
            <person name="Geurts R."/>
            <person name="Cannon S.B."/>
            <person name="Udvardi M.K."/>
            <person name="Benedito V.A."/>
            <person name="Mayer K.F."/>
            <person name="Gouzy J."/>
            <person name="Schoof H."/>
            <person name="Van de Peer Y."/>
            <person name="Proost S."/>
            <person name="Cook D.R."/>
            <person name="Meyers B.C."/>
            <person name="Spannagl M."/>
            <person name="Cheung F."/>
            <person name="De Mita S."/>
            <person name="Krishnakumar V."/>
            <person name="Gundlach H."/>
            <person name="Zhou S."/>
            <person name="Mudge J."/>
            <person name="Bharti A.K."/>
            <person name="Murray J.D."/>
            <person name="Naoumkina M.A."/>
            <person name="Rosen B."/>
            <person name="Silverstein K.A."/>
            <person name="Tang H."/>
            <person name="Rombauts S."/>
            <person name="Zhao P.X."/>
            <person name="Zhou P."/>
            <person name="Barbe V."/>
            <person name="Bardou P."/>
            <person name="Bechner M."/>
            <person name="Bellec A."/>
            <person name="Berger A."/>
            <person name="Berges H."/>
            <person name="Bidwell S."/>
            <person name="Bisseling T."/>
            <person name="Choisne N."/>
            <person name="Couloux A."/>
            <person name="Denny R."/>
            <person name="Deshpande S."/>
            <person name="Dai X."/>
            <person name="Doyle J.J."/>
            <person name="Dudez A.M."/>
            <person name="Farmer A.D."/>
            <person name="Fouteau S."/>
            <person name="Franken C."/>
            <person name="Gibelin C."/>
            <person name="Gish J."/>
            <person name="Goldstein S."/>
            <person name="Gonzalez A.J."/>
            <person name="Green P.J."/>
            <person name="Hallab A."/>
            <person name="Hartog M."/>
            <person name="Hua A."/>
            <person name="Humphray S.J."/>
            <person name="Jeong D.H."/>
            <person name="Jing Y."/>
            <person name="Jocker A."/>
            <person name="Kenton S.M."/>
            <person name="Kim D.J."/>
            <person name="Klee K."/>
            <person name="Lai H."/>
            <person name="Lang C."/>
            <person name="Lin S."/>
            <person name="Macmil S.L."/>
            <person name="Magdelenat G."/>
            <person name="Matthews L."/>
            <person name="McCorrison J."/>
            <person name="Monaghan E.L."/>
            <person name="Mun J.H."/>
            <person name="Najar F.Z."/>
            <person name="Nicholson C."/>
            <person name="Noirot C."/>
            <person name="O'Bleness M."/>
            <person name="Paule C.R."/>
            <person name="Poulain J."/>
            <person name="Prion F."/>
            <person name="Qin B."/>
            <person name="Qu C."/>
            <person name="Retzel E.F."/>
            <person name="Riddle C."/>
            <person name="Sallet E."/>
            <person name="Samain S."/>
            <person name="Samson N."/>
            <person name="Sanders I."/>
            <person name="Saurat O."/>
            <person name="Scarpelli C."/>
            <person name="Schiex T."/>
            <person name="Segurens B."/>
            <person name="Severin A.J."/>
            <person name="Sherrier D.J."/>
            <person name="Shi R."/>
            <person name="Sims S."/>
            <person name="Singer S.R."/>
            <person name="Sinharoy S."/>
            <person name="Sterck L."/>
            <person name="Viollet A."/>
            <person name="Wang B.B."/>
            <person name="Wang K."/>
            <person name="Wang M."/>
            <person name="Wang X."/>
            <person name="Warfsmann J."/>
            <person name="Weissenbach J."/>
            <person name="White D.D."/>
            <person name="White J.D."/>
            <person name="Wiley G.B."/>
            <person name="Wincker P."/>
            <person name="Xing Y."/>
            <person name="Yang L."/>
            <person name="Yao Z."/>
            <person name="Ying F."/>
            <person name="Zhai J."/>
            <person name="Zhou L."/>
            <person name="Zuber A."/>
            <person name="Denarie J."/>
            <person name="Dixon R.A."/>
            <person name="May G.D."/>
            <person name="Schwartz D.C."/>
            <person name="Rogers J."/>
            <person name="Quetier F."/>
            <person name="Town C.D."/>
            <person name="Roe B.A."/>
        </authorList>
    </citation>
    <scope>NUCLEOTIDE SEQUENCE [LARGE SCALE GENOMIC DNA]</scope>
    <source>
        <strain evidence="1">A17</strain>
        <strain evidence="3 4">cv. Jemalong A17</strain>
    </source>
</reference>
<dbReference type="EnsemblPlants" id="AES72211">
    <property type="protein sequence ID" value="AES72211"/>
    <property type="gene ID" value="MTR_3g087290"/>
</dbReference>
<evidence type="ECO:0000313" key="1">
    <source>
        <dbReference type="EMBL" id="AES72211.1"/>
    </source>
</evidence>
<dbReference type="EMBL" id="CM001219">
    <property type="protein sequence ID" value="AES72211.1"/>
    <property type="molecule type" value="Genomic_DNA"/>
</dbReference>
<reference evidence="1 4" key="2">
    <citation type="journal article" date="2014" name="BMC Genomics">
        <title>An improved genome release (version Mt4.0) for the model legume Medicago truncatula.</title>
        <authorList>
            <person name="Tang H."/>
            <person name="Krishnakumar V."/>
            <person name="Bidwell S."/>
            <person name="Rosen B."/>
            <person name="Chan A."/>
            <person name="Zhou S."/>
            <person name="Gentzbittel L."/>
            <person name="Childs K.L."/>
            <person name="Yandell M."/>
            <person name="Gundlach H."/>
            <person name="Mayer K.F."/>
            <person name="Schwartz D.C."/>
            <person name="Town C.D."/>
        </authorList>
    </citation>
    <scope>GENOME REANNOTATION</scope>
    <source>
        <strain evidence="3 4">cv. Jemalong A17</strain>
    </source>
</reference>
<dbReference type="EMBL" id="PSQE01000003">
    <property type="protein sequence ID" value="RHN69384.1"/>
    <property type="molecule type" value="Genomic_DNA"/>
</dbReference>
<organism evidence="1 4">
    <name type="scientific">Medicago truncatula</name>
    <name type="common">Barrel medic</name>
    <name type="synonym">Medicago tribuloides</name>
    <dbReference type="NCBI Taxonomy" id="3880"/>
    <lineage>
        <taxon>Eukaryota</taxon>
        <taxon>Viridiplantae</taxon>
        <taxon>Streptophyta</taxon>
        <taxon>Embryophyta</taxon>
        <taxon>Tracheophyta</taxon>
        <taxon>Spermatophyta</taxon>
        <taxon>Magnoliopsida</taxon>
        <taxon>eudicotyledons</taxon>
        <taxon>Gunneridae</taxon>
        <taxon>Pentapetalae</taxon>
        <taxon>rosids</taxon>
        <taxon>fabids</taxon>
        <taxon>Fabales</taxon>
        <taxon>Fabaceae</taxon>
        <taxon>Papilionoideae</taxon>
        <taxon>50 kb inversion clade</taxon>
        <taxon>NPAAA clade</taxon>
        <taxon>Hologalegina</taxon>
        <taxon>IRL clade</taxon>
        <taxon>Trifolieae</taxon>
        <taxon>Medicago</taxon>
    </lineage>
</organism>
<reference evidence="5" key="4">
    <citation type="journal article" date="2018" name="Nat. Plants">
        <title>Whole-genome landscape of Medicago truncatula symbiotic genes.</title>
        <authorList>
            <person name="Pecrix Y."/>
            <person name="Staton S.E."/>
            <person name="Sallet E."/>
            <person name="Lelandais-Briere C."/>
            <person name="Moreau S."/>
            <person name="Carrere S."/>
            <person name="Blein T."/>
            <person name="Jardinaud M.F."/>
            <person name="Latrasse D."/>
            <person name="Zouine M."/>
            <person name="Zahm M."/>
            <person name="Kreplak J."/>
            <person name="Mayjonade B."/>
            <person name="Satge C."/>
            <person name="Perez M."/>
            <person name="Cauet S."/>
            <person name="Marande W."/>
            <person name="Chantry-Darmon C."/>
            <person name="Lopez-Roques C."/>
            <person name="Bouchez O."/>
            <person name="Berard A."/>
            <person name="Debelle F."/>
            <person name="Munos S."/>
            <person name="Bendahmane A."/>
            <person name="Berges H."/>
            <person name="Niebel A."/>
            <person name="Buitink J."/>
            <person name="Frugier F."/>
            <person name="Benhamed M."/>
            <person name="Crespi M."/>
            <person name="Gouzy J."/>
            <person name="Gamas P."/>
        </authorList>
    </citation>
    <scope>NUCLEOTIDE SEQUENCE [LARGE SCALE GENOMIC DNA]</scope>
    <source>
        <strain evidence="5">cv. Jemalong A17</strain>
    </source>
</reference>
<dbReference type="AlphaFoldDB" id="G7J3S6"/>
<accession>G7J3S6</accession>
<dbReference type="Proteomes" id="UP000002051">
    <property type="component" value="Chromosome 3"/>
</dbReference>
<proteinExistence type="predicted"/>
<evidence type="ECO:0000313" key="4">
    <source>
        <dbReference type="Proteomes" id="UP000002051"/>
    </source>
</evidence>
<evidence type="ECO:0000313" key="2">
    <source>
        <dbReference type="EMBL" id="RHN69384.1"/>
    </source>
</evidence>
<dbReference type="PaxDb" id="3880-AES72211"/>
<gene>
    <name evidence="1" type="ordered locus">MTR_3g087290</name>
    <name evidence="2" type="ORF">MtrunA17_Chr3g0124121</name>
</gene>
<name>G7J3S6_MEDTR</name>
<keyword evidence="4" id="KW-1185">Reference proteome</keyword>
<evidence type="ECO:0000313" key="3">
    <source>
        <dbReference type="EnsemblPlants" id="AES72211"/>
    </source>
</evidence>
<dbReference type="Gramene" id="rna17844">
    <property type="protein sequence ID" value="RHN69384.1"/>
    <property type="gene ID" value="gene17844"/>
</dbReference>